<evidence type="ECO:0000313" key="7">
    <source>
        <dbReference type="EMBL" id="SEE65528.1"/>
    </source>
</evidence>
<dbReference type="PANTHER" id="PTHR38480">
    <property type="entry name" value="SLR0254 PROTEIN"/>
    <property type="match status" value="1"/>
</dbReference>
<feature type="domain" description="RDD" evidence="6">
    <location>
        <begin position="17"/>
        <end position="144"/>
    </location>
</feature>
<feature type="transmembrane region" description="Helical" evidence="5">
    <location>
        <begin position="110"/>
        <end position="131"/>
    </location>
</feature>
<accession>A0A1H5KNI4</accession>
<evidence type="ECO:0000256" key="3">
    <source>
        <dbReference type="ARBA" id="ARBA00022989"/>
    </source>
</evidence>
<evidence type="ECO:0000259" key="6">
    <source>
        <dbReference type="Pfam" id="PF06271"/>
    </source>
</evidence>
<evidence type="ECO:0000313" key="8">
    <source>
        <dbReference type="Proteomes" id="UP000182725"/>
    </source>
</evidence>
<dbReference type="EMBL" id="FNTV01000001">
    <property type="protein sequence ID" value="SEE65528.1"/>
    <property type="molecule type" value="Genomic_DNA"/>
</dbReference>
<feature type="transmembrane region" description="Helical" evidence="5">
    <location>
        <begin position="24"/>
        <end position="46"/>
    </location>
</feature>
<evidence type="ECO:0000256" key="5">
    <source>
        <dbReference type="SAM" id="Phobius"/>
    </source>
</evidence>
<feature type="transmembrane region" description="Helical" evidence="5">
    <location>
        <begin position="58"/>
        <end position="79"/>
    </location>
</feature>
<dbReference type="Pfam" id="PF06271">
    <property type="entry name" value="RDD"/>
    <property type="match status" value="1"/>
</dbReference>
<evidence type="ECO:0000256" key="2">
    <source>
        <dbReference type="ARBA" id="ARBA00022692"/>
    </source>
</evidence>
<evidence type="ECO:0000256" key="1">
    <source>
        <dbReference type="ARBA" id="ARBA00004141"/>
    </source>
</evidence>
<dbReference type="RefSeq" id="WP_074711555.1">
    <property type="nucleotide sequence ID" value="NZ_FNTV01000001.1"/>
</dbReference>
<keyword evidence="2 5" id="KW-0812">Transmembrane</keyword>
<keyword evidence="4 5" id="KW-0472">Membrane</keyword>
<dbReference type="InterPro" id="IPR010432">
    <property type="entry name" value="RDD"/>
</dbReference>
<comment type="subcellular location">
    <subcellularLocation>
        <location evidence="1">Membrane</location>
        <topology evidence="1">Multi-pass membrane protein</topology>
    </subcellularLocation>
</comment>
<dbReference type="Proteomes" id="UP000182725">
    <property type="component" value="Unassembled WGS sequence"/>
</dbReference>
<protein>
    <submittedName>
        <fullName evidence="7">Uncharacterized membrane protein YckC, RDD family</fullName>
    </submittedName>
</protein>
<dbReference type="AlphaFoldDB" id="A0A1H5KNI4"/>
<sequence length="267" mass="28500">MSAIITGEAVVLELRPASFAARSLATAIDVAATVIVGIGLLLLFSALPLVLDGAATRAITLVVVVTLLVIVPITVETLTRGKSLGKLAMGLRIVRDDGGAIRFRHAMIRALLAVLEIYMTLGSVACLVSLFNEKSKRLGDMLAGTYAIRDRVAKVVPLQVSVHPQLVQWAALVDIGRLPDTLARRISMYLRQGNSMAPASRHALGIELANEASAFVAPLPAPGTPPDIFLAALISERREREYSRMTATAQRAAEIRGQLQRHGVKGS</sequence>
<keyword evidence="3 5" id="KW-1133">Transmembrane helix</keyword>
<gene>
    <name evidence="7" type="ORF">SAMN04489740_2067</name>
</gene>
<evidence type="ECO:0000256" key="4">
    <source>
        <dbReference type="ARBA" id="ARBA00023136"/>
    </source>
</evidence>
<proteinExistence type="predicted"/>
<dbReference type="GO" id="GO:0016020">
    <property type="term" value="C:membrane"/>
    <property type="evidence" value="ECO:0007669"/>
    <property type="project" value="UniProtKB-SubCell"/>
</dbReference>
<reference evidence="7 8" key="1">
    <citation type="submission" date="2016-10" db="EMBL/GenBank/DDBJ databases">
        <authorList>
            <person name="de Groot N.N."/>
        </authorList>
    </citation>
    <scope>NUCLEOTIDE SEQUENCE [LARGE SCALE GENOMIC DNA]</scope>
    <source>
        <strain evidence="7 8">DSM 22274</strain>
    </source>
</reference>
<organism evidence="7 8">
    <name type="scientific">Arthrobacter alpinus</name>
    <dbReference type="NCBI Taxonomy" id="656366"/>
    <lineage>
        <taxon>Bacteria</taxon>
        <taxon>Bacillati</taxon>
        <taxon>Actinomycetota</taxon>
        <taxon>Actinomycetes</taxon>
        <taxon>Micrococcales</taxon>
        <taxon>Micrococcaceae</taxon>
        <taxon>Arthrobacter</taxon>
    </lineage>
</organism>
<dbReference type="PANTHER" id="PTHR38480:SF1">
    <property type="entry name" value="SLR0254 PROTEIN"/>
    <property type="match status" value="1"/>
</dbReference>
<name>A0A1H5KNI4_9MICC</name>